<keyword evidence="3" id="KW-1185">Reference proteome</keyword>
<feature type="compositionally biased region" description="Basic and acidic residues" evidence="1">
    <location>
        <begin position="30"/>
        <end position="46"/>
    </location>
</feature>
<dbReference type="SUPFAM" id="SSF50129">
    <property type="entry name" value="GroES-like"/>
    <property type="match status" value="1"/>
</dbReference>
<dbReference type="Proteomes" id="UP000014139">
    <property type="component" value="Unassembled WGS sequence"/>
</dbReference>
<name>R1I359_9PSEU</name>
<feature type="region of interest" description="Disordered" evidence="1">
    <location>
        <begin position="1"/>
        <end position="54"/>
    </location>
</feature>
<gene>
    <name evidence="2" type="ORF">H480_01899</name>
</gene>
<evidence type="ECO:0000256" key="1">
    <source>
        <dbReference type="SAM" id="MobiDB-lite"/>
    </source>
</evidence>
<feature type="compositionally biased region" description="Basic and acidic residues" evidence="1">
    <location>
        <begin position="1"/>
        <end position="11"/>
    </location>
</feature>
<dbReference type="AlphaFoldDB" id="R1I359"/>
<evidence type="ECO:0000313" key="2">
    <source>
        <dbReference type="EMBL" id="EOD70250.1"/>
    </source>
</evidence>
<dbReference type="EMBL" id="AOUO01000020">
    <property type="protein sequence ID" value="EOD70250.1"/>
    <property type="molecule type" value="Genomic_DNA"/>
</dbReference>
<organism evidence="2 3">
    <name type="scientific">Amycolatopsis vancoresmycina DSM 44592</name>
    <dbReference type="NCBI Taxonomy" id="1292037"/>
    <lineage>
        <taxon>Bacteria</taxon>
        <taxon>Bacillati</taxon>
        <taxon>Actinomycetota</taxon>
        <taxon>Actinomycetes</taxon>
        <taxon>Pseudonocardiales</taxon>
        <taxon>Pseudonocardiaceae</taxon>
        <taxon>Amycolatopsis</taxon>
    </lineage>
</organism>
<evidence type="ECO:0000313" key="3">
    <source>
        <dbReference type="Proteomes" id="UP000014139"/>
    </source>
</evidence>
<dbReference type="InterPro" id="IPR011032">
    <property type="entry name" value="GroES-like_sf"/>
</dbReference>
<dbReference type="PATRIC" id="fig|1292037.4.peg.374"/>
<proteinExistence type="predicted"/>
<reference evidence="2 3" key="1">
    <citation type="submission" date="2013-02" db="EMBL/GenBank/DDBJ databases">
        <title>Draft genome sequence of Amycolatopsis vancoresmycina strain DSM 44592T.</title>
        <authorList>
            <person name="Kumar S."/>
            <person name="Kaur N."/>
            <person name="Kaur C."/>
            <person name="Raghava G.P.S."/>
            <person name="Mayilraj S."/>
        </authorList>
    </citation>
    <scope>NUCLEOTIDE SEQUENCE [LARGE SCALE GENOMIC DNA]</scope>
    <source>
        <strain evidence="2 3">DSM 44592</strain>
    </source>
</reference>
<protein>
    <submittedName>
        <fullName evidence="2">Alcohol dehydrogenase</fullName>
    </submittedName>
</protein>
<dbReference type="Gene3D" id="3.90.180.10">
    <property type="entry name" value="Medium-chain alcohol dehydrogenases, catalytic domain"/>
    <property type="match status" value="1"/>
</dbReference>
<dbReference type="RefSeq" id="WP_003056278.1">
    <property type="nucleotide sequence ID" value="NZ_AOUO01000020.1"/>
</dbReference>
<comment type="caution">
    <text evidence="2">The sequence shown here is derived from an EMBL/GenBank/DDBJ whole genome shotgun (WGS) entry which is preliminary data.</text>
</comment>
<sequence>MPEVERGRILSHEAVGTITEGGSAVAGVKPGDEERSPSGLDGDRFFVGHSNGPG</sequence>
<accession>R1I359</accession>